<dbReference type="GO" id="GO:0003677">
    <property type="term" value="F:DNA binding"/>
    <property type="evidence" value="ECO:0007669"/>
    <property type="project" value="UniProtKB-KW"/>
</dbReference>
<dbReference type="InterPro" id="IPR052021">
    <property type="entry name" value="Type-I_RS_S_subunit"/>
</dbReference>
<gene>
    <name evidence="5" type="ORF">K8U81_10300</name>
</gene>
<keyword evidence="5" id="KW-0255">Endonuclease</keyword>
<keyword evidence="3" id="KW-0238">DNA-binding</keyword>
<dbReference type="EMBL" id="DYXD01000230">
    <property type="protein sequence ID" value="HJF08558.1"/>
    <property type="molecule type" value="Genomic_DNA"/>
</dbReference>
<organism evidence="5 6">
    <name type="scientific">Phocaeicola coprocola</name>
    <dbReference type="NCBI Taxonomy" id="310298"/>
    <lineage>
        <taxon>Bacteria</taxon>
        <taxon>Pseudomonadati</taxon>
        <taxon>Bacteroidota</taxon>
        <taxon>Bacteroidia</taxon>
        <taxon>Bacteroidales</taxon>
        <taxon>Bacteroidaceae</taxon>
        <taxon>Phocaeicola</taxon>
    </lineage>
</organism>
<feature type="domain" description="Type I restriction modification DNA specificity" evidence="4">
    <location>
        <begin position="15"/>
        <end position="190"/>
    </location>
</feature>
<dbReference type="AlphaFoldDB" id="A0A921K3P1"/>
<proteinExistence type="inferred from homology"/>
<dbReference type="InterPro" id="IPR044946">
    <property type="entry name" value="Restrct_endonuc_typeI_TRD_sf"/>
</dbReference>
<evidence type="ECO:0000259" key="4">
    <source>
        <dbReference type="Pfam" id="PF01420"/>
    </source>
</evidence>
<dbReference type="Gene3D" id="3.90.220.20">
    <property type="entry name" value="DNA methylase specificity domains"/>
    <property type="match status" value="2"/>
</dbReference>
<dbReference type="GO" id="GO:0009307">
    <property type="term" value="P:DNA restriction-modification system"/>
    <property type="evidence" value="ECO:0007669"/>
    <property type="project" value="UniProtKB-KW"/>
</dbReference>
<keyword evidence="5" id="KW-0378">Hydrolase</keyword>
<keyword evidence="2" id="KW-0680">Restriction system</keyword>
<keyword evidence="5" id="KW-0540">Nuclease</keyword>
<evidence type="ECO:0000256" key="2">
    <source>
        <dbReference type="ARBA" id="ARBA00022747"/>
    </source>
</evidence>
<reference evidence="5" key="1">
    <citation type="journal article" date="2021" name="PeerJ">
        <title>Extensive microbial diversity within the chicken gut microbiome revealed by metagenomics and culture.</title>
        <authorList>
            <person name="Gilroy R."/>
            <person name="Ravi A."/>
            <person name="Getino M."/>
            <person name="Pursley I."/>
            <person name="Horton D.L."/>
            <person name="Alikhan N.F."/>
            <person name="Baker D."/>
            <person name="Gharbi K."/>
            <person name="Hall N."/>
            <person name="Watson M."/>
            <person name="Adriaenssens E.M."/>
            <person name="Foster-Nyarko E."/>
            <person name="Jarju S."/>
            <person name="Secka A."/>
            <person name="Antonio M."/>
            <person name="Oren A."/>
            <person name="Chaudhuri R.R."/>
            <person name="La Ragione R."/>
            <person name="Hildebrand F."/>
            <person name="Pallen M.J."/>
        </authorList>
    </citation>
    <scope>NUCLEOTIDE SEQUENCE</scope>
    <source>
        <strain evidence="5">CHK165-8395</strain>
    </source>
</reference>
<evidence type="ECO:0000256" key="3">
    <source>
        <dbReference type="ARBA" id="ARBA00023125"/>
    </source>
</evidence>
<protein>
    <submittedName>
        <fullName evidence="5">Restriction endonuclease subunit S</fullName>
    </submittedName>
</protein>
<reference evidence="5" key="2">
    <citation type="submission" date="2021-09" db="EMBL/GenBank/DDBJ databases">
        <authorList>
            <person name="Gilroy R."/>
        </authorList>
    </citation>
    <scope>NUCLEOTIDE SEQUENCE</scope>
    <source>
        <strain evidence="5">CHK165-8395</strain>
    </source>
</reference>
<dbReference type="PANTHER" id="PTHR30408:SF13">
    <property type="entry name" value="TYPE I RESTRICTION ENZYME HINDI SPECIFICITY SUBUNIT"/>
    <property type="match status" value="1"/>
</dbReference>
<dbReference type="SUPFAM" id="SSF116734">
    <property type="entry name" value="DNA methylase specificity domain"/>
    <property type="match status" value="2"/>
</dbReference>
<evidence type="ECO:0000256" key="1">
    <source>
        <dbReference type="ARBA" id="ARBA00010923"/>
    </source>
</evidence>
<name>A0A921K3P1_9BACT</name>
<sequence length="398" mass="45304">MNYDVPALRFPEFTEEWQGEQLHEIAELSKGTGISKEQLSENGTPCILYGELYTKYKSEIISKVISKTDIEESKLKHSKQNDVIIPCSGETAIDIAVARCVPFDNVLLGGDLNVIRLHKYDGAFMAYQLNGKRKTDIAKLAQGVSVVHLYGENLKSIKTYNPSLQEQQKIVKLLSMLDERLEVQNKIIEKYESLIQAIIYQKKMDGIREGNWQKTELSKVLQERTEKNINGYTVCSVSVSQGVINQIEYLGRSFAAKETSHYNIVKYGDIVYTKSPTGDFPYGIVKRSYIKNAVAVSPLYGVYKPINDNIGVFLHFYFMQSNNAFNYLHPLIQKGAKNTINITNARFLENSIPLPKTEDEVVYIANALTSIQTKIDLEKSLLCSYEKEKQYLLRQMFI</sequence>
<dbReference type="Proteomes" id="UP000718012">
    <property type="component" value="Unassembled WGS sequence"/>
</dbReference>
<comment type="caution">
    <text evidence="5">The sequence shown here is derived from an EMBL/GenBank/DDBJ whole genome shotgun (WGS) entry which is preliminary data.</text>
</comment>
<evidence type="ECO:0000313" key="6">
    <source>
        <dbReference type="Proteomes" id="UP000718012"/>
    </source>
</evidence>
<dbReference type="PANTHER" id="PTHR30408">
    <property type="entry name" value="TYPE-1 RESTRICTION ENZYME ECOKI SPECIFICITY PROTEIN"/>
    <property type="match status" value="1"/>
</dbReference>
<comment type="similarity">
    <text evidence="1">Belongs to the type-I restriction system S methylase family.</text>
</comment>
<accession>A0A921K3P1</accession>
<dbReference type="Pfam" id="PF01420">
    <property type="entry name" value="Methylase_S"/>
    <property type="match status" value="2"/>
</dbReference>
<dbReference type="InterPro" id="IPR000055">
    <property type="entry name" value="Restrct_endonuc_typeI_TRD"/>
</dbReference>
<feature type="domain" description="Type I restriction modification DNA specificity" evidence="4">
    <location>
        <begin position="258"/>
        <end position="381"/>
    </location>
</feature>
<dbReference type="GO" id="GO:0004519">
    <property type="term" value="F:endonuclease activity"/>
    <property type="evidence" value="ECO:0007669"/>
    <property type="project" value="UniProtKB-KW"/>
</dbReference>
<evidence type="ECO:0000313" key="5">
    <source>
        <dbReference type="EMBL" id="HJF08558.1"/>
    </source>
</evidence>